<dbReference type="InterPro" id="IPR001387">
    <property type="entry name" value="Cro/C1-type_HTH"/>
</dbReference>
<gene>
    <name evidence="3" type="ORF">ACJDT4_18095</name>
</gene>
<keyword evidence="4" id="KW-1185">Reference proteome</keyword>
<dbReference type="CDD" id="cd00093">
    <property type="entry name" value="HTH_XRE"/>
    <property type="match status" value="1"/>
</dbReference>
<dbReference type="Gene3D" id="1.25.40.10">
    <property type="entry name" value="Tetratricopeptide repeat domain"/>
    <property type="match status" value="1"/>
</dbReference>
<sequence length="370" mass="43204">MDKLQIGETIFRLRKKKKITQEELGNFMGVSTAAVSKWESGNSYPDITLLPSLAAFFDVSIDELLNYKVELSEDEVMEIFKECDRLFSKGKFDAAVNKCEEYLLKYKSSYYLKFRIGFLFTIYSWKSNSEDTTKKMQVRVMKMYEDVVENCNKAELVEQALVQLSNIYSSQGREDDAIEALNKIHKSEINTNIILASIYIKKGDIKKGRKIFQSELYKDIFFSNVVSMALANSYIENEKNLNFVEKYYKLSIDIKKIFSSEGYLIFSLWEDYLGLAEAYLKFNEKEKAIKMLNKMLNDMVHNDLNKPRKFSSVWCFNEFTEGERAITMNLYENIIKILEEPVFDLVRENENFRKIINKLNALKERGVSLG</sequence>
<dbReference type="SMART" id="SM00530">
    <property type="entry name" value="HTH_XRE"/>
    <property type="match status" value="1"/>
</dbReference>
<dbReference type="EMBL" id="JBJIAA010000016">
    <property type="protein sequence ID" value="MFL0252330.1"/>
    <property type="molecule type" value="Genomic_DNA"/>
</dbReference>
<dbReference type="InterPro" id="IPR010982">
    <property type="entry name" value="Lambda_DNA-bd_dom_sf"/>
</dbReference>
<comment type="caution">
    <text evidence="3">The sequence shown here is derived from an EMBL/GenBank/DDBJ whole genome shotgun (WGS) entry which is preliminary data.</text>
</comment>
<keyword evidence="1" id="KW-0238">DNA-binding</keyword>
<dbReference type="PANTHER" id="PTHR46558:SF11">
    <property type="entry name" value="HTH-TYPE TRANSCRIPTIONAL REGULATOR XRE"/>
    <property type="match status" value="1"/>
</dbReference>
<dbReference type="Pfam" id="PF01381">
    <property type="entry name" value="HTH_3"/>
    <property type="match status" value="1"/>
</dbReference>
<evidence type="ECO:0000256" key="1">
    <source>
        <dbReference type="ARBA" id="ARBA00023125"/>
    </source>
</evidence>
<evidence type="ECO:0000313" key="4">
    <source>
        <dbReference type="Proteomes" id="UP001623592"/>
    </source>
</evidence>
<dbReference type="SUPFAM" id="SSF47413">
    <property type="entry name" value="lambda repressor-like DNA-binding domains"/>
    <property type="match status" value="1"/>
</dbReference>
<accession>A0ABW8TJV9</accession>
<dbReference type="PROSITE" id="PS50943">
    <property type="entry name" value="HTH_CROC1"/>
    <property type="match status" value="1"/>
</dbReference>
<dbReference type="Pfam" id="PF13181">
    <property type="entry name" value="TPR_8"/>
    <property type="match status" value="1"/>
</dbReference>
<organism evidence="3 4">
    <name type="scientific">Clostridium neuense</name>
    <dbReference type="NCBI Taxonomy" id="1728934"/>
    <lineage>
        <taxon>Bacteria</taxon>
        <taxon>Bacillati</taxon>
        <taxon>Bacillota</taxon>
        <taxon>Clostridia</taxon>
        <taxon>Eubacteriales</taxon>
        <taxon>Clostridiaceae</taxon>
        <taxon>Clostridium</taxon>
    </lineage>
</organism>
<evidence type="ECO:0000259" key="2">
    <source>
        <dbReference type="PROSITE" id="PS50943"/>
    </source>
</evidence>
<protein>
    <submittedName>
        <fullName evidence="3">Helix-turn-helix domain-containing protein</fullName>
    </submittedName>
</protein>
<reference evidence="3 4" key="1">
    <citation type="submission" date="2024-11" db="EMBL/GenBank/DDBJ databases">
        <authorList>
            <person name="Heng Y.C."/>
            <person name="Lim A.C.H."/>
            <person name="Lee J.K.Y."/>
            <person name="Kittelmann S."/>
        </authorList>
    </citation>
    <scope>NUCLEOTIDE SEQUENCE [LARGE SCALE GENOMIC DNA]</scope>
    <source>
        <strain evidence="3 4">WILCCON 0114</strain>
    </source>
</reference>
<dbReference type="InterPro" id="IPR019734">
    <property type="entry name" value="TPR_rpt"/>
</dbReference>
<dbReference type="PANTHER" id="PTHR46558">
    <property type="entry name" value="TRACRIPTIONAL REGULATORY PROTEIN-RELATED-RELATED"/>
    <property type="match status" value="1"/>
</dbReference>
<dbReference type="RefSeq" id="WP_406788987.1">
    <property type="nucleotide sequence ID" value="NZ_JBJIAA010000016.1"/>
</dbReference>
<dbReference type="Gene3D" id="1.10.260.40">
    <property type="entry name" value="lambda repressor-like DNA-binding domains"/>
    <property type="match status" value="1"/>
</dbReference>
<feature type="domain" description="HTH cro/C1-type" evidence="2">
    <location>
        <begin position="12"/>
        <end position="64"/>
    </location>
</feature>
<dbReference type="Proteomes" id="UP001623592">
    <property type="component" value="Unassembled WGS sequence"/>
</dbReference>
<name>A0ABW8TJV9_9CLOT</name>
<dbReference type="InterPro" id="IPR011990">
    <property type="entry name" value="TPR-like_helical_dom_sf"/>
</dbReference>
<dbReference type="SUPFAM" id="SSF48452">
    <property type="entry name" value="TPR-like"/>
    <property type="match status" value="1"/>
</dbReference>
<evidence type="ECO:0000313" key="3">
    <source>
        <dbReference type="EMBL" id="MFL0252330.1"/>
    </source>
</evidence>
<proteinExistence type="predicted"/>